<evidence type="ECO:0000313" key="2">
    <source>
        <dbReference type="EMBL" id="UZH54160.1"/>
    </source>
</evidence>
<organism evidence="2 3">
    <name type="scientific">Salinimicrobium tongyeongense</name>
    <dbReference type="NCBI Taxonomy" id="2809707"/>
    <lineage>
        <taxon>Bacteria</taxon>
        <taxon>Pseudomonadati</taxon>
        <taxon>Bacteroidota</taxon>
        <taxon>Flavobacteriia</taxon>
        <taxon>Flavobacteriales</taxon>
        <taxon>Flavobacteriaceae</taxon>
        <taxon>Salinimicrobium</taxon>
    </lineage>
</organism>
<evidence type="ECO:0000256" key="1">
    <source>
        <dbReference type="SAM" id="Phobius"/>
    </source>
</evidence>
<proteinExistence type="predicted"/>
<protein>
    <submittedName>
        <fullName evidence="2">Uncharacterized protein</fullName>
    </submittedName>
</protein>
<keyword evidence="3" id="KW-1185">Reference proteome</keyword>
<keyword evidence="1" id="KW-0812">Transmembrane</keyword>
<keyword evidence="1" id="KW-1133">Transmembrane helix</keyword>
<keyword evidence="1" id="KW-0472">Membrane</keyword>
<dbReference type="Proteomes" id="UP001163981">
    <property type="component" value="Chromosome"/>
</dbReference>
<reference evidence="2" key="1">
    <citation type="submission" date="2021-02" db="EMBL/GenBank/DDBJ databases">
        <title>Salinimicrobium sp. nov. isolated from seawater in Tongyeong, Republic of Korea.</title>
        <authorList>
            <person name="Lee S.-J."/>
        </authorList>
    </citation>
    <scope>NUCLEOTIDE SEQUENCE</scope>
    <source>
        <strain evidence="2">HN-2-9-2</strain>
    </source>
</reference>
<dbReference type="RefSeq" id="WP_265162469.1">
    <property type="nucleotide sequence ID" value="NZ_CP069620.1"/>
</dbReference>
<accession>A0ABY6NMP2</accession>
<sequence length="147" mass="16546">MESFLNHILPKNCYFYGVKFFVTTFLSFLLLLQSSGPVADLCCELLKLPNLIEHYKECTAGAELSFEDFLDAQYGDRSELPEHDDKHDGKLPLQGHHHSCSHGITVLNSEIFEFTTIEFIEAPRASIFYQAPFSSASLGGIFQPPQV</sequence>
<name>A0ABY6NMP2_9FLAO</name>
<evidence type="ECO:0000313" key="3">
    <source>
        <dbReference type="Proteomes" id="UP001163981"/>
    </source>
</evidence>
<gene>
    <name evidence="2" type="ORF">JRG66_09125</name>
</gene>
<feature type="transmembrane region" description="Helical" evidence="1">
    <location>
        <begin position="12"/>
        <end position="32"/>
    </location>
</feature>
<dbReference type="EMBL" id="CP069620">
    <property type="protein sequence ID" value="UZH54160.1"/>
    <property type="molecule type" value="Genomic_DNA"/>
</dbReference>